<dbReference type="InterPro" id="IPR031977">
    <property type="entry name" value="DUF4783"/>
</dbReference>
<evidence type="ECO:0000313" key="3">
    <source>
        <dbReference type="Proteomes" id="UP000245627"/>
    </source>
</evidence>
<dbReference type="Pfam" id="PF16022">
    <property type="entry name" value="DUF4783"/>
    <property type="match status" value="1"/>
</dbReference>
<evidence type="ECO:0008006" key="4">
    <source>
        <dbReference type="Google" id="ProtNLM"/>
    </source>
</evidence>
<feature type="chain" id="PRO_5015631523" description="DUF4783 domain-containing protein" evidence="1">
    <location>
        <begin position="25"/>
        <end position="125"/>
    </location>
</feature>
<sequence>MMLFKPLMMLPLALFMLTDILGNAEQDIYQGLKDGNVKKIAAYFADNVSITLRNETGYYSKFQSEMVLKEFLRNYRALDVKSVPVKNDKQNYRTYEFVTSSSTFRVFVRFDIESDKIRISELRIE</sequence>
<dbReference type="Gene3D" id="3.10.450.50">
    <property type="match status" value="1"/>
</dbReference>
<gene>
    <name evidence="2" type="ORF">DC487_03470</name>
</gene>
<organism evidence="2 3">
    <name type="scientific">Sphingobacterium corticibacter</name>
    <dbReference type="NCBI Taxonomy" id="2171749"/>
    <lineage>
        <taxon>Bacteria</taxon>
        <taxon>Pseudomonadati</taxon>
        <taxon>Bacteroidota</taxon>
        <taxon>Sphingobacteriia</taxon>
        <taxon>Sphingobacteriales</taxon>
        <taxon>Sphingobacteriaceae</taxon>
        <taxon>Sphingobacterium</taxon>
    </lineage>
</organism>
<reference evidence="2 3" key="1">
    <citation type="submission" date="2018-04" db="EMBL/GenBank/DDBJ databases">
        <title>Sphingobacterium cortibacter sp. nov.</title>
        <authorList>
            <person name="Li Y."/>
        </authorList>
    </citation>
    <scope>NUCLEOTIDE SEQUENCE [LARGE SCALE GENOMIC DNA]</scope>
    <source>
        <strain evidence="2 3">2c-3</strain>
    </source>
</reference>
<feature type="signal peptide" evidence="1">
    <location>
        <begin position="1"/>
        <end position="24"/>
    </location>
</feature>
<comment type="caution">
    <text evidence="2">The sequence shown here is derived from an EMBL/GenBank/DDBJ whole genome shotgun (WGS) entry which is preliminary data.</text>
</comment>
<evidence type="ECO:0000313" key="2">
    <source>
        <dbReference type="EMBL" id="PVH26683.1"/>
    </source>
</evidence>
<name>A0A2T8HMQ0_9SPHI</name>
<proteinExistence type="predicted"/>
<keyword evidence="1" id="KW-0732">Signal</keyword>
<protein>
    <recommendedName>
        <fullName evidence="4">DUF4783 domain-containing protein</fullName>
    </recommendedName>
</protein>
<dbReference type="AlphaFoldDB" id="A0A2T8HMQ0"/>
<accession>A0A2T8HMQ0</accession>
<dbReference type="Proteomes" id="UP000245627">
    <property type="component" value="Unassembled WGS sequence"/>
</dbReference>
<evidence type="ECO:0000256" key="1">
    <source>
        <dbReference type="SAM" id="SignalP"/>
    </source>
</evidence>
<keyword evidence="3" id="KW-1185">Reference proteome</keyword>
<dbReference type="EMBL" id="QDKG01000001">
    <property type="protein sequence ID" value="PVH26683.1"/>
    <property type="molecule type" value="Genomic_DNA"/>
</dbReference>
<dbReference type="OrthoDB" id="1524766at2"/>